<dbReference type="AlphaFoldDB" id="A0AAU6UGA8"/>
<sequence length="232" mass="26426">MSLFDKLVFPTIPEPLYTFGFTYNLMCAFINHTEEAIDASIAAYKETGPSVDKIEICPKEGIYQYAYHYQGLYEHIDDVILDDVAENYFPSLQRRSALLTLIATYEHELEKFCSFYSKEHNTPVKLNDLKGSGLERIHLFMTKLIGLKNSQAFPMIKKLIKLRNSCAHNDAKVTTNDGQEIPAIRTLIDDTSIKVHQDGQHVLIEKGFLSDVLEVLNSYVAEIQKEIEKGKS</sequence>
<accession>A0AAU6UGA8</accession>
<gene>
    <name evidence="1" type="ORF">MRN42_00025</name>
</gene>
<organism evidence="1">
    <name type="scientific">bacterium 19NY04SH03</name>
    <dbReference type="NCBI Taxonomy" id="2920647"/>
    <lineage>
        <taxon>Bacteria</taxon>
    </lineage>
</organism>
<reference evidence="1" key="1">
    <citation type="submission" date="2022-03" db="EMBL/GenBank/DDBJ databases">
        <title>Sea Food Isolates.</title>
        <authorList>
            <person name="Li c."/>
        </authorList>
    </citation>
    <scope>NUCLEOTIDE SEQUENCE</scope>
    <source>
        <strain evidence="1">19NY04SH03</strain>
    </source>
</reference>
<proteinExistence type="predicted"/>
<evidence type="ECO:0000313" key="1">
    <source>
        <dbReference type="EMBL" id="XAG73005.1"/>
    </source>
</evidence>
<dbReference type="EMBL" id="CP095346">
    <property type="protein sequence ID" value="XAG73005.1"/>
    <property type="molecule type" value="Genomic_DNA"/>
</dbReference>
<protein>
    <recommendedName>
        <fullName evidence="2">RiboL-PSP-HEPN domain-containing protein</fullName>
    </recommendedName>
</protein>
<name>A0AAU6UGA8_UNCXX</name>
<evidence type="ECO:0008006" key="2">
    <source>
        <dbReference type="Google" id="ProtNLM"/>
    </source>
</evidence>